<name>A0A1J1IU33_9DIPT</name>
<accession>A0A1J1IU33</accession>
<protein>
    <submittedName>
        <fullName evidence="1">CLUMA_CG015602, isoform A</fullName>
    </submittedName>
</protein>
<dbReference type="EMBL" id="CVRI01000057">
    <property type="protein sequence ID" value="CRL02041.1"/>
    <property type="molecule type" value="Genomic_DNA"/>
</dbReference>
<evidence type="ECO:0000313" key="1">
    <source>
        <dbReference type="EMBL" id="CRL02041.1"/>
    </source>
</evidence>
<keyword evidence="2" id="KW-1185">Reference proteome</keyword>
<dbReference type="AlphaFoldDB" id="A0A1J1IU33"/>
<dbReference type="Proteomes" id="UP000183832">
    <property type="component" value="Unassembled WGS sequence"/>
</dbReference>
<proteinExistence type="predicted"/>
<sequence>MLINEPLSVTSHHATESSSMRIFSVLKWRKKWDAIIICVILILRPANNNANLYSASINALVMPTNYFTICSLTRRAQSSSNFSIKLLLFLRTKFYKLPTSLSEKLDLKLLKRWKSFNS</sequence>
<evidence type="ECO:0000313" key="2">
    <source>
        <dbReference type="Proteomes" id="UP000183832"/>
    </source>
</evidence>
<organism evidence="1 2">
    <name type="scientific">Clunio marinus</name>
    <dbReference type="NCBI Taxonomy" id="568069"/>
    <lineage>
        <taxon>Eukaryota</taxon>
        <taxon>Metazoa</taxon>
        <taxon>Ecdysozoa</taxon>
        <taxon>Arthropoda</taxon>
        <taxon>Hexapoda</taxon>
        <taxon>Insecta</taxon>
        <taxon>Pterygota</taxon>
        <taxon>Neoptera</taxon>
        <taxon>Endopterygota</taxon>
        <taxon>Diptera</taxon>
        <taxon>Nematocera</taxon>
        <taxon>Chironomoidea</taxon>
        <taxon>Chironomidae</taxon>
        <taxon>Clunio</taxon>
    </lineage>
</organism>
<reference evidence="1 2" key="1">
    <citation type="submission" date="2015-04" db="EMBL/GenBank/DDBJ databases">
        <authorList>
            <person name="Syromyatnikov M.Y."/>
            <person name="Popov V.N."/>
        </authorList>
    </citation>
    <scope>NUCLEOTIDE SEQUENCE [LARGE SCALE GENOMIC DNA]</scope>
</reference>
<gene>
    <name evidence="1" type="ORF">CLUMA_CG015602</name>
</gene>